<evidence type="ECO:0000313" key="2">
    <source>
        <dbReference type="EMBL" id="GEM08305.1"/>
    </source>
</evidence>
<proteinExistence type="predicted"/>
<dbReference type="OrthoDB" id="5522061at2759"/>
<protein>
    <submittedName>
        <fullName evidence="2">Uncharacterized protein</fullName>
    </submittedName>
</protein>
<feature type="region of interest" description="Disordered" evidence="1">
    <location>
        <begin position="188"/>
        <end position="210"/>
    </location>
</feature>
<sequence>MSSGSGGVVAAQDPLKSLTASLASDDTLTFANVPWRILGRVSYSATPTPPRPLVRPAPPGPVPVDDLCIPLESTYSLSDYLPAESPSLPRETLLKLHKLAALQPPTTEEGWKQLEALDELVAVVQAVRDVDTTALGLEPGEMVDARVRAEPEPVDFDQLRPAKDDDEVGGQALLKLASRTEGAYYVAPTPENVRTKKRNATSEGLDEDEY</sequence>
<comment type="caution">
    <text evidence="2">The sequence shown here is derived from an EMBL/GenBank/DDBJ whole genome shotgun (WGS) entry which is preliminary data.</text>
</comment>
<reference evidence="2 3" key="1">
    <citation type="submission" date="2019-07" db="EMBL/GenBank/DDBJ databases">
        <title>Rhodotorula toruloides NBRC10032 genome sequencing.</title>
        <authorList>
            <person name="Shida Y."/>
            <person name="Takaku H."/>
            <person name="Ogasawara W."/>
            <person name="Mori K."/>
        </authorList>
    </citation>
    <scope>NUCLEOTIDE SEQUENCE [LARGE SCALE GENOMIC DNA]</scope>
    <source>
        <strain evidence="2 3">NBRC10032</strain>
    </source>
</reference>
<evidence type="ECO:0000313" key="3">
    <source>
        <dbReference type="Proteomes" id="UP000321518"/>
    </source>
</evidence>
<dbReference type="Proteomes" id="UP000321518">
    <property type="component" value="Unassembled WGS sequence"/>
</dbReference>
<accession>A0A511KEB0</accession>
<dbReference type="EMBL" id="BJWK01000005">
    <property type="protein sequence ID" value="GEM08305.1"/>
    <property type="molecule type" value="Genomic_DNA"/>
</dbReference>
<evidence type="ECO:0000256" key="1">
    <source>
        <dbReference type="SAM" id="MobiDB-lite"/>
    </source>
</evidence>
<organism evidence="2 3">
    <name type="scientific">Rhodotorula toruloides</name>
    <name type="common">Yeast</name>
    <name type="synonym">Rhodosporidium toruloides</name>
    <dbReference type="NCBI Taxonomy" id="5286"/>
    <lineage>
        <taxon>Eukaryota</taxon>
        <taxon>Fungi</taxon>
        <taxon>Dikarya</taxon>
        <taxon>Basidiomycota</taxon>
        <taxon>Pucciniomycotina</taxon>
        <taxon>Microbotryomycetes</taxon>
        <taxon>Sporidiobolales</taxon>
        <taxon>Sporidiobolaceae</taxon>
        <taxon>Rhodotorula</taxon>
    </lineage>
</organism>
<gene>
    <name evidence="2" type="ORF">Rt10032_c05g2322</name>
</gene>
<dbReference type="AlphaFoldDB" id="A0A511KEB0"/>
<name>A0A511KEB0_RHOTO</name>